<evidence type="ECO:0000256" key="5">
    <source>
        <dbReference type="PIRNR" id="PIRNR016262"/>
    </source>
</evidence>
<evidence type="ECO:0000256" key="7">
    <source>
        <dbReference type="PIRSR" id="PIRSR016262-2"/>
    </source>
</evidence>
<comment type="catalytic activity">
    <reaction evidence="5">
        <text>octanoyl-[ACP] + L-lysyl-[protein] = N(6)-octanoyl-L-lysyl-[protein] + holo-[ACP] + H(+)</text>
        <dbReference type="Rhea" id="RHEA:17665"/>
        <dbReference type="Rhea" id="RHEA-COMP:9636"/>
        <dbReference type="Rhea" id="RHEA-COMP:9685"/>
        <dbReference type="Rhea" id="RHEA-COMP:9752"/>
        <dbReference type="Rhea" id="RHEA-COMP:9928"/>
        <dbReference type="ChEBI" id="CHEBI:15378"/>
        <dbReference type="ChEBI" id="CHEBI:29969"/>
        <dbReference type="ChEBI" id="CHEBI:64479"/>
        <dbReference type="ChEBI" id="CHEBI:78463"/>
        <dbReference type="ChEBI" id="CHEBI:78809"/>
        <dbReference type="EC" id="2.3.1.181"/>
    </reaction>
</comment>
<comment type="function">
    <text evidence="4 5">Catalyzes the transfer of endogenously produced octanoic acid from octanoyl-acyl-carrier-protein onto the lipoyl domains of lipoate-dependent enzymes. Lipoyl-ACP can also act as a substrate although octanoyl-ACP is likely to be the physiological substrate.</text>
</comment>
<dbReference type="InterPro" id="IPR000544">
    <property type="entry name" value="Octanoyltransferase"/>
</dbReference>
<feature type="binding site" evidence="7">
    <location>
        <begin position="138"/>
        <end position="140"/>
    </location>
    <ligand>
        <name>substrate</name>
    </ligand>
</feature>
<comment type="pathway">
    <text evidence="1 5">Protein modification; protein lipoylation via endogenous pathway; protein N(6)-(lipoyl)lysine from octanoyl-[acyl-carrier-protein]: step 1/2.</text>
</comment>
<sequence length="194" mass="20843">MGEWVEQRRAGLIPDRLVFLGHPPVITYGARTPAHELPADPTVPLVPVDRGGQATYHGPGQLVGYLVLNLRETRRFRPGDLVRWVENGLIEALGSLGYPAVRRDTPRKEQSLVGVWTPEHRKLASIGMRVRGSITSHGFALNIAPDLAAFGTFTPCGLPEVPMTSLAELAASRGLSTPTDAEVRDAVAKALGAA</sequence>
<feature type="active site" description="Acyl-thioester intermediate" evidence="6">
    <location>
        <position position="156"/>
    </location>
</feature>
<evidence type="ECO:0000256" key="8">
    <source>
        <dbReference type="PIRSR" id="PIRSR016262-3"/>
    </source>
</evidence>
<feature type="binding site" evidence="7">
    <location>
        <begin position="125"/>
        <end position="127"/>
    </location>
    <ligand>
        <name>substrate</name>
    </ligand>
</feature>
<organism evidence="10 11">
    <name type="scientific">Streptomyces hoynatensis</name>
    <dbReference type="NCBI Taxonomy" id="1141874"/>
    <lineage>
        <taxon>Bacteria</taxon>
        <taxon>Bacillati</taxon>
        <taxon>Actinomycetota</taxon>
        <taxon>Actinomycetes</taxon>
        <taxon>Kitasatosporales</taxon>
        <taxon>Streptomycetaceae</taxon>
        <taxon>Streptomyces</taxon>
    </lineage>
</organism>
<accession>A0A3A9Z3B8</accession>
<dbReference type="EMBL" id="RBAL01000007">
    <property type="protein sequence ID" value="RKN41896.1"/>
    <property type="molecule type" value="Genomic_DNA"/>
</dbReference>
<evidence type="ECO:0000313" key="11">
    <source>
        <dbReference type="Proteomes" id="UP000272474"/>
    </source>
</evidence>
<dbReference type="OrthoDB" id="9787061at2"/>
<feature type="site" description="Lowers pKa of active site Cys" evidence="8">
    <location>
        <position position="122"/>
    </location>
</feature>
<dbReference type="UniPathway" id="UPA00538">
    <property type="reaction ID" value="UER00592"/>
</dbReference>
<evidence type="ECO:0000256" key="3">
    <source>
        <dbReference type="ARBA" id="ARBA00023315"/>
    </source>
</evidence>
<gene>
    <name evidence="10" type="primary">lipB</name>
    <name evidence="10" type="ORF">D7294_14845</name>
</gene>
<name>A0A3A9Z3B8_9ACTN</name>
<feature type="binding site" evidence="7">
    <location>
        <begin position="50"/>
        <end position="57"/>
    </location>
    <ligand>
        <name>substrate</name>
    </ligand>
</feature>
<feature type="domain" description="BPL/LPL catalytic" evidence="9">
    <location>
        <begin position="11"/>
        <end position="194"/>
    </location>
</feature>
<evidence type="ECO:0000256" key="2">
    <source>
        <dbReference type="ARBA" id="ARBA00022679"/>
    </source>
</evidence>
<reference evidence="10 11" key="1">
    <citation type="journal article" date="2014" name="Int. J. Syst. Evol. Microbiol.">
        <title>Streptomyces hoynatensis sp. nov., isolated from deep marine sediment.</title>
        <authorList>
            <person name="Veyisoglu A."/>
            <person name="Sahin N."/>
        </authorList>
    </citation>
    <scope>NUCLEOTIDE SEQUENCE [LARGE SCALE GENOMIC DNA]</scope>
    <source>
        <strain evidence="10 11">KCTC 29097</strain>
    </source>
</reference>
<dbReference type="InterPro" id="IPR045864">
    <property type="entry name" value="aa-tRNA-synth_II/BPL/LPL"/>
</dbReference>
<keyword evidence="3 5" id="KW-0012">Acyltransferase</keyword>
<dbReference type="AlphaFoldDB" id="A0A3A9Z3B8"/>
<dbReference type="GO" id="GO:0033819">
    <property type="term" value="F:lipoyl(octanoyl) transferase activity"/>
    <property type="evidence" value="ECO:0007669"/>
    <property type="project" value="UniProtKB-EC"/>
</dbReference>
<evidence type="ECO:0000256" key="6">
    <source>
        <dbReference type="PIRSR" id="PIRSR016262-1"/>
    </source>
</evidence>
<comment type="similarity">
    <text evidence="5">Belongs to the LipB family.</text>
</comment>
<dbReference type="Proteomes" id="UP000272474">
    <property type="component" value="Unassembled WGS sequence"/>
</dbReference>
<evidence type="ECO:0000259" key="9">
    <source>
        <dbReference type="PROSITE" id="PS51733"/>
    </source>
</evidence>
<keyword evidence="11" id="KW-1185">Reference proteome</keyword>
<dbReference type="PROSITE" id="PS51733">
    <property type="entry name" value="BPL_LPL_CATALYTIC"/>
    <property type="match status" value="1"/>
</dbReference>
<comment type="caution">
    <text evidence="10">The sequence shown here is derived from an EMBL/GenBank/DDBJ whole genome shotgun (WGS) entry which is preliminary data.</text>
</comment>
<dbReference type="PANTHER" id="PTHR10993">
    <property type="entry name" value="OCTANOYLTRANSFERASE"/>
    <property type="match status" value="1"/>
</dbReference>
<dbReference type="Pfam" id="PF21948">
    <property type="entry name" value="LplA-B_cat"/>
    <property type="match status" value="1"/>
</dbReference>
<dbReference type="InterPro" id="IPR020605">
    <property type="entry name" value="Octanoyltransferase_CS"/>
</dbReference>
<evidence type="ECO:0000313" key="10">
    <source>
        <dbReference type="EMBL" id="RKN41896.1"/>
    </source>
</evidence>
<evidence type="ECO:0000256" key="1">
    <source>
        <dbReference type="ARBA" id="ARBA00004821"/>
    </source>
</evidence>
<dbReference type="GO" id="GO:0009249">
    <property type="term" value="P:protein lipoylation"/>
    <property type="evidence" value="ECO:0007669"/>
    <property type="project" value="InterPro"/>
</dbReference>
<keyword evidence="2 5" id="KW-0808">Transferase</keyword>
<dbReference type="NCBIfam" id="TIGR00214">
    <property type="entry name" value="lipB"/>
    <property type="match status" value="1"/>
</dbReference>
<dbReference type="CDD" id="cd16444">
    <property type="entry name" value="LipB"/>
    <property type="match status" value="1"/>
</dbReference>
<proteinExistence type="inferred from homology"/>
<dbReference type="InterPro" id="IPR004143">
    <property type="entry name" value="BPL_LPL_catalytic"/>
</dbReference>
<protein>
    <recommendedName>
        <fullName evidence="5">Octanoyltransferase</fullName>
        <ecNumber evidence="5">2.3.1.181</ecNumber>
    </recommendedName>
</protein>
<evidence type="ECO:0000256" key="4">
    <source>
        <dbReference type="ARBA" id="ARBA00024732"/>
    </source>
</evidence>
<dbReference type="EC" id="2.3.1.181" evidence="5"/>
<dbReference type="Gene3D" id="3.30.930.10">
    <property type="entry name" value="Bira Bifunctional Protein, Domain 2"/>
    <property type="match status" value="1"/>
</dbReference>
<dbReference type="SUPFAM" id="SSF55681">
    <property type="entry name" value="Class II aaRS and biotin synthetases"/>
    <property type="match status" value="1"/>
</dbReference>
<dbReference type="PIRSF" id="PIRSF016262">
    <property type="entry name" value="LPLase"/>
    <property type="match status" value="1"/>
</dbReference>
<dbReference type="PANTHER" id="PTHR10993:SF15">
    <property type="entry name" value="OCTANOYLTRANSFERASE LIP2, MITOCHONDRIAL"/>
    <property type="match status" value="1"/>
</dbReference>
<dbReference type="PROSITE" id="PS01313">
    <property type="entry name" value="LIPB"/>
    <property type="match status" value="1"/>
</dbReference>